<protein>
    <submittedName>
        <fullName evidence="4">Uncharacterized protein</fullName>
    </submittedName>
</protein>
<dbReference type="CDD" id="cd09120">
    <property type="entry name" value="PLDc_DNaseII_1"/>
    <property type="match status" value="1"/>
</dbReference>
<reference evidence="4" key="2">
    <citation type="submission" date="2020-05" db="UniProtKB">
        <authorList>
            <consortium name="EnsemblMetazoa"/>
        </authorList>
    </citation>
    <scope>IDENTIFICATION</scope>
    <source>
        <strain evidence="4">IAEA</strain>
    </source>
</reference>
<keyword evidence="3" id="KW-0732">Signal</keyword>
<dbReference type="EnsemblMetazoa" id="GPAI012389-RA">
    <property type="protein sequence ID" value="GPAI012389-PA"/>
    <property type="gene ID" value="GPAI012389"/>
</dbReference>
<dbReference type="STRING" id="7398.A0A1A9ZEQ0"/>
<keyword evidence="2" id="KW-0378">Hydrolase</keyword>
<dbReference type="GO" id="GO:0004531">
    <property type="term" value="F:deoxyribonuclease II activity"/>
    <property type="evidence" value="ECO:0007669"/>
    <property type="project" value="InterPro"/>
</dbReference>
<dbReference type="AlphaFoldDB" id="A0A1A9ZEQ0"/>
<feature type="signal peptide" evidence="3">
    <location>
        <begin position="1"/>
        <end position="24"/>
    </location>
</feature>
<dbReference type="Pfam" id="PF03265">
    <property type="entry name" value="DNase_II"/>
    <property type="match status" value="1"/>
</dbReference>
<feature type="chain" id="PRO_5008402832" evidence="3">
    <location>
        <begin position="25"/>
        <end position="368"/>
    </location>
</feature>
<dbReference type="CDD" id="cd09121">
    <property type="entry name" value="PLDc_DNaseII_2"/>
    <property type="match status" value="1"/>
</dbReference>
<sequence>MHLFYFHICLLVVLSLNFIECALYRNLKVACKTEQGLNVDWYYLYKLPKHYTSDNRRNLEPKGYDYMFATSDEHENWQFSEQKIKMTTSMPAKTMIDLFDDSSVLLIAYNDEFPNGTVKSGGAHAKGVLATDGVTGFWLIHSVPKFPSIPHYLYPATAAIYGQSFLCITFSASEVEKIAGQLLVNAPNVYFQRVPSRLTGKFPQLELVIDKKWNRTEPYYNVLDINSLENVHFKSFAKSTKYNQELYEDLMAPELGSNLLVESWRNGGGNIASNCSLGQKVYNVKEIKGDQRSLAFRSSQDHSKWAVSQSTGFKVFHWRVGGTSPNWICVGDINRQQGQLNRGGGQLCQKNKIVSRLYSSLIKDFESC</sequence>
<organism evidence="4 5">
    <name type="scientific">Glossina pallidipes</name>
    <name type="common">Tsetse fly</name>
    <dbReference type="NCBI Taxonomy" id="7398"/>
    <lineage>
        <taxon>Eukaryota</taxon>
        <taxon>Metazoa</taxon>
        <taxon>Ecdysozoa</taxon>
        <taxon>Arthropoda</taxon>
        <taxon>Hexapoda</taxon>
        <taxon>Insecta</taxon>
        <taxon>Pterygota</taxon>
        <taxon>Neoptera</taxon>
        <taxon>Endopterygota</taxon>
        <taxon>Diptera</taxon>
        <taxon>Brachycera</taxon>
        <taxon>Muscomorpha</taxon>
        <taxon>Hippoboscoidea</taxon>
        <taxon>Glossinidae</taxon>
        <taxon>Glossina</taxon>
    </lineage>
</organism>
<reference evidence="5" key="1">
    <citation type="submission" date="2014-03" db="EMBL/GenBank/DDBJ databases">
        <authorList>
            <person name="Aksoy S."/>
            <person name="Warren W."/>
            <person name="Wilson R.K."/>
        </authorList>
    </citation>
    <scope>NUCLEOTIDE SEQUENCE [LARGE SCALE GENOMIC DNA]</scope>
    <source>
        <strain evidence="5">IAEA</strain>
    </source>
</reference>
<dbReference type="InterPro" id="IPR004947">
    <property type="entry name" value="DNase_II"/>
</dbReference>
<name>A0A1A9ZEQ0_GLOPL</name>
<accession>A0A1A9ZEQ0</accession>
<dbReference type="PANTHER" id="PTHR10858:SF23">
    <property type="entry name" value="DEOXYRIBONUCLEASE II"/>
    <property type="match status" value="1"/>
</dbReference>
<keyword evidence="5" id="KW-1185">Reference proteome</keyword>
<evidence type="ECO:0000313" key="5">
    <source>
        <dbReference type="Proteomes" id="UP000092445"/>
    </source>
</evidence>
<dbReference type="Proteomes" id="UP000092445">
    <property type="component" value="Unassembled WGS sequence"/>
</dbReference>
<dbReference type="PANTHER" id="PTHR10858">
    <property type="entry name" value="DEOXYRIBONUCLEASE II"/>
    <property type="match status" value="1"/>
</dbReference>
<evidence type="ECO:0000313" key="4">
    <source>
        <dbReference type="EnsemblMetazoa" id="GPAI012389-PA"/>
    </source>
</evidence>
<evidence type="ECO:0000256" key="3">
    <source>
        <dbReference type="SAM" id="SignalP"/>
    </source>
</evidence>
<evidence type="ECO:0000256" key="2">
    <source>
        <dbReference type="ARBA" id="ARBA00022801"/>
    </source>
</evidence>
<evidence type="ECO:0000256" key="1">
    <source>
        <dbReference type="ARBA" id="ARBA00007527"/>
    </source>
</evidence>
<comment type="similarity">
    <text evidence="1">Belongs to the DNase II family.</text>
</comment>
<dbReference type="GO" id="GO:0006309">
    <property type="term" value="P:apoptotic DNA fragmentation"/>
    <property type="evidence" value="ECO:0007669"/>
    <property type="project" value="TreeGrafter"/>
</dbReference>
<proteinExistence type="inferred from homology"/>
<dbReference type="VEuPathDB" id="VectorBase:GPAI012389"/>